<organism evidence="21 22">
    <name type="scientific">Steinernema hermaphroditum</name>
    <dbReference type="NCBI Taxonomy" id="289476"/>
    <lineage>
        <taxon>Eukaryota</taxon>
        <taxon>Metazoa</taxon>
        <taxon>Ecdysozoa</taxon>
        <taxon>Nematoda</taxon>
        <taxon>Chromadorea</taxon>
        <taxon>Rhabditida</taxon>
        <taxon>Tylenchina</taxon>
        <taxon>Panagrolaimomorpha</taxon>
        <taxon>Strongyloidoidea</taxon>
        <taxon>Steinernematidae</taxon>
        <taxon>Steinernema</taxon>
    </lineage>
</organism>
<dbReference type="Gene3D" id="1.10.510.10">
    <property type="entry name" value="Transferase(Phosphotransferase) domain 1"/>
    <property type="match status" value="2"/>
</dbReference>
<feature type="domain" description="Guanylate cyclase" evidence="20">
    <location>
        <begin position="1946"/>
        <end position="2076"/>
    </location>
</feature>
<gene>
    <name evidence="21" type="ORF">QR680_015190</name>
</gene>
<dbReference type="Pfam" id="PF07714">
    <property type="entry name" value="PK_Tyr_Ser-Thr"/>
    <property type="match status" value="2"/>
</dbReference>
<evidence type="ECO:0000313" key="21">
    <source>
        <dbReference type="EMBL" id="KAK0421347.1"/>
    </source>
</evidence>
<evidence type="ECO:0000256" key="2">
    <source>
        <dbReference type="ARBA" id="ARBA00004251"/>
    </source>
</evidence>
<name>A0AA39IE21_9BILA</name>
<keyword evidence="11" id="KW-0675">Receptor</keyword>
<evidence type="ECO:0000256" key="4">
    <source>
        <dbReference type="ARBA" id="ARBA00022475"/>
    </source>
</evidence>
<dbReference type="GO" id="GO:0035556">
    <property type="term" value="P:intracellular signal transduction"/>
    <property type="evidence" value="ECO:0007669"/>
    <property type="project" value="InterPro"/>
</dbReference>
<dbReference type="InterPro" id="IPR028082">
    <property type="entry name" value="Peripla_BP_I"/>
</dbReference>
<comment type="subcellular location">
    <subcellularLocation>
        <location evidence="2">Cell membrane</location>
        <topology evidence="2">Single-pass type I membrane protein</topology>
    </subcellularLocation>
</comment>
<dbReference type="PRINTS" id="PR00255">
    <property type="entry name" value="NATPEPTIDER"/>
</dbReference>
<proteinExistence type="inferred from homology"/>
<feature type="compositionally biased region" description="Polar residues" evidence="17">
    <location>
        <begin position="1601"/>
        <end position="1617"/>
    </location>
</feature>
<evidence type="ECO:0000259" key="19">
    <source>
        <dbReference type="PROSITE" id="PS50011"/>
    </source>
</evidence>
<keyword evidence="13 15" id="KW-0456">Lyase</keyword>
<evidence type="ECO:0000256" key="9">
    <source>
        <dbReference type="ARBA" id="ARBA00023134"/>
    </source>
</evidence>
<dbReference type="PANTHER" id="PTHR11920">
    <property type="entry name" value="GUANYLYL CYCLASE"/>
    <property type="match status" value="1"/>
</dbReference>
<keyword evidence="12" id="KW-0325">Glycoprotein</keyword>
<evidence type="ECO:0000259" key="20">
    <source>
        <dbReference type="PROSITE" id="PS50125"/>
    </source>
</evidence>
<evidence type="ECO:0000256" key="15">
    <source>
        <dbReference type="RuleBase" id="RU000405"/>
    </source>
</evidence>
<dbReference type="GO" id="GO:0001653">
    <property type="term" value="F:peptide receptor activity"/>
    <property type="evidence" value="ECO:0007669"/>
    <property type="project" value="TreeGrafter"/>
</dbReference>
<evidence type="ECO:0000256" key="10">
    <source>
        <dbReference type="ARBA" id="ARBA00023136"/>
    </source>
</evidence>
<comment type="catalytic activity">
    <reaction evidence="1 16">
        <text>GTP = 3',5'-cyclic GMP + diphosphate</text>
        <dbReference type="Rhea" id="RHEA:13665"/>
        <dbReference type="ChEBI" id="CHEBI:33019"/>
        <dbReference type="ChEBI" id="CHEBI:37565"/>
        <dbReference type="ChEBI" id="CHEBI:57746"/>
        <dbReference type="EC" id="4.6.1.2"/>
    </reaction>
</comment>
<evidence type="ECO:0000256" key="18">
    <source>
        <dbReference type="SAM" id="Phobius"/>
    </source>
</evidence>
<evidence type="ECO:0000256" key="7">
    <source>
        <dbReference type="ARBA" id="ARBA00022741"/>
    </source>
</evidence>
<dbReference type="GO" id="GO:0007168">
    <property type="term" value="P:receptor guanylyl cyclase signaling pathway"/>
    <property type="evidence" value="ECO:0007669"/>
    <property type="project" value="TreeGrafter"/>
</dbReference>
<keyword evidence="22" id="KW-1185">Reference proteome</keyword>
<dbReference type="PROSITE" id="PS00452">
    <property type="entry name" value="GUANYLATE_CYCLASE_1"/>
    <property type="match status" value="2"/>
</dbReference>
<evidence type="ECO:0000256" key="14">
    <source>
        <dbReference type="ARBA" id="ARBA00023293"/>
    </source>
</evidence>
<keyword evidence="5 18" id="KW-0812">Transmembrane</keyword>
<feature type="transmembrane region" description="Helical" evidence="18">
    <location>
        <begin position="24"/>
        <end position="48"/>
    </location>
</feature>
<dbReference type="SUPFAM" id="SSF53822">
    <property type="entry name" value="Periplasmic binding protein-like I"/>
    <property type="match status" value="2"/>
</dbReference>
<dbReference type="GO" id="GO:0005524">
    <property type="term" value="F:ATP binding"/>
    <property type="evidence" value="ECO:0007669"/>
    <property type="project" value="InterPro"/>
</dbReference>
<feature type="transmembrane region" description="Helical" evidence="18">
    <location>
        <begin position="99"/>
        <end position="127"/>
    </location>
</feature>
<dbReference type="InterPro" id="IPR001054">
    <property type="entry name" value="A/G_cyclase"/>
</dbReference>
<evidence type="ECO:0000256" key="16">
    <source>
        <dbReference type="RuleBase" id="RU003431"/>
    </source>
</evidence>
<dbReference type="GO" id="GO:0004383">
    <property type="term" value="F:guanylate cyclase activity"/>
    <property type="evidence" value="ECO:0007669"/>
    <property type="project" value="UniProtKB-EC"/>
</dbReference>
<comment type="similarity">
    <text evidence="15">Belongs to the adenylyl cyclase class-4/guanylyl cyclase family.</text>
</comment>
<dbReference type="PROSITE" id="PS50125">
    <property type="entry name" value="GUANYLATE_CYCLASE_2"/>
    <property type="match status" value="2"/>
</dbReference>
<dbReference type="Gene3D" id="3.40.50.2300">
    <property type="match status" value="5"/>
</dbReference>
<dbReference type="InterPro" id="IPR001828">
    <property type="entry name" value="ANF_lig-bd_rcpt"/>
</dbReference>
<evidence type="ECO:0000313" key="22">
    <source>
        <dbReference type="Proteomes" id="UP001175271"/>
    </source>
</evidence>
<dbReference type="GO" id="GO:0005525">
    <property type="term" value="F:GTP binding"/>
    <property type="evidence" value="ECO:0007669"/>
    <property type="project" value="UniProtKB-KW"/>
</dbReference>
<dbReference type="PROSITE" id="PS50011">
    <property type="entry name" value="PROTEIN_KINASE_DOM"/>
    <property type="match status" value="2"/>
</dbReference>
<evidence type="ECO:0000256" key="6">
    <source>
        <dbReference type="ARBA" id="ARBA00022729"/>
    </source>
</evidence>
<keyword evidence="4" id="KW-1003">Cell membrane</keyword>
<keyword evidence="6" id="KW-0732">Signal</keyword>
<dbReference type="InterPro" id="IPR018297">
    <property type="entry name" value="A/G_cyclase_CS"/>
</dbReference>
<dbReference type="SUPFAM" id="SSF55073">
    <property type="entry name" value="Nucleotide cyclase"/>
    <property type="match status" value="2"/>
</dbReference>
<dbReference type="InterPro" id="IPR011645">
    <property type="entry name" value="HNOB_dom_associated"/>
</dbReference>
<comment type="caution">
    <text evidence="21">The sequence shown here is derived from an EMBL/GenBank/DDBJ whole genome shotgun (WGS) entry which is preliminary data.</text>
</comment>
<dbReference type="Pfam" id="PF00211">
    <property type="entry name" value="Guanylate_cyc"/>
    <property type="match status" value="2"/>
</dbReference>
<keyword evidence="9" id="KW-0342">GTP-binding</keyword>
<dbReference type="PANTHER" id="PTHR11920:SF495">
    <property type="entry name" value="RECEPTOR-TYPE GUANYLATE CYCLASE GCY-7"/>
    <property type="match status" value="1"/>
</dbReference>
<dbReference type="InterPro" id="IPR001170">
    <property type="entry name" value="ANPR/GUC"/>
</dbReference>
<dbReference type="SUPFAM" id="SSF56112">
    <property type="entry name" value="Protein kinase-like (PK-like)"/>
    <property type="match status" value="2"/>
</dbReference>
<keyword evidence="10 18" id="KW-0472">Membrane</keyword>
<dbReference type="GO" id="GO:0004016">
    <property type="term" value="F:adenylate cyclase activity"/>
    <property type="evidence" value="ECO:0007669"/>
    <property type="project" value="TreeGrafter"/>
</dbReference>
<dbReference type="FunFam" id="3.30.70.1230:FF:000023">
    <property type="entry name" value="Guanylate cyclase"/>
    <property type="match status" value="2"/>
</dbReference>
<reference evidence="21" key="1">
    <citation type="submission" date="2023-06" db="EMBL/GenBank/DDBJ databases">
        <title>Genomic analysis of the entomopathogenic nematode Steinernema hermaphroditum.</title>
        <authorList>
            <person name="Schwarz E.M."/>
            <person name="Heppert J.K."/>
            <person name="Baniya A."/>
            <person name="Schwartz H.T."/>
            <person name="Tan C.-H."/>
            <person name="Antoshechkin I."/>
            <person name="Sternberg P.W."/>
            <person name="Goodrich-Blair H."/>
            <person name="Dillman A.R."/>
        </authorList>
    </citation>
    <scope>NUCLEOTIDE SEQUENCE</scope>
    <source>
        <strain evidence="21">PS9179</strain>
        <tissue evidence="21">Whole animal</tissue>
    </source>
</reference>
<evidence type="ECO:0000256" key="5">
    <source>
        <dbReference type="ARBA" id="ARBA00022692"/>
    </source>
</evidence>
<accession>A0AA39IE21</accession>
<evidence type="ECO:0000256" key="17">
    <source>
        <dbReference type="SAM" id="MobiDB-lite"/>
    </source>
</evidence>
<keyword evidence="8 18" id="KW-1133">Transmembrane helix</keyword>
<dbReference type="SMART" id="SM00044">
    <property type="entry name" value="CYCc"/>
    <property type="match status" value="2"/>
</dbReference>
<feature type="region of interest" description="Disordered" evidence="17">
    <location>
        <begin position="1593"/>
        <end position="1617"/>
    </location>
</feature>
<dbReference type="InterPro" id="IPR029787">
    <property type="entry name" value="Nucleotide_cyclase"/>
</dbReference>
<feature type="transmembrane region" description="Helical" evidence="18">
    <location>
        <begin position="69"/>
        <end position="93"/>
    </location>
</feature>
<evidence type="ECO:0000256" key="12">
    <source>
        <dbReference type="ARBA" id="ARBA00023180"/>
    </source>
</evidence>
<dbReference type="EC" id="4.6.1.2" evidence="3 16"/>
<dbReference type="CDD" id="cd06352">
    <property type="entry name" value="PBP1_NPR_GC-like"/>
    <property type="match status" value="2"/>
</dbReference>
<dbReference type="Proteomes" id="UP001175271">
    <property type="component" value="Unassembled WGS sequence"/>
</dbReference>
<evidence type="ECO:0000256" key="11">
    <source>
        <dbReference type="ARBA" id="ARBA00023170"/>
    </source>
</evidence>
<dbReference type="Gene3D" id="3.30.70.1230">
    <property type="entry name" value="Nucleotide cyclase"/>
    <property type="match status" value="2"/>
</dbReference>
<evidence type="ECO:0000256" key="1">
    <source>
        <dbReference type="ARBA" id="ARBA00001436"/>
    </source>
</evidence>
<dbReference type="Gene3D" id="6.10.250.780">
    <property type="match status" value="2"/>
</dbReference>
<sequence length="2139" mass="241766">MLIVISALAIIADKAEDKARSALLLAIGATTFLTAFVAGVILLYKAAVAYLRRREERAARAEIKMTSNHIYLIISVLFLIFGSICTIVRKWYNGPNSEFIAYCIIGILAGLAIALWIVILVCTAISAAEKRRRRMAKTLKIGVLIPTRNEIVAKETGFMRSAGAIPIAVDRIRKDHLLDDYNFTFTVKYDECDETLAAGYAVDLMKNENVDALLGPTCSTPAITVGVIAAFYNVPVVFWGLVTAHELLAEAFLSFMFEYGFDRFAFIYTITALEKCKYIGEDLKNVIENSSMSDVTMSYSRQLDNTSADILRKTIQAANQRARIFATCFDDDVDRRKFFLTVHDMGLDTEEYLYVMLDTRAYGFGQRAIINVTDKNNYQGTIPFYIDQSDKPDGRDNDAMKAARRAISIDFDAGTTAGDLASFYKKVITRVFDWPFYCKDCNTSYVAAVYSRYLYDAMYMYAYSVNKTISKNPADFRNGTEIANNFYGSNFQGASGEVIFNKEGNREAVFVVLGMNTSDYVLKFATMKNDKDGNMTYYKDENYGNGIWANRGGRKPLSVPACGFDGKSCPEDVMKSPLAITGIVFGILLIIFAILSVIYVVWAKKKEEERLNQLWKIPYRDLVKHVPKKEGSQSSRSLLSGTVAVSTKLTIETQSESEFFALYYLDREPVVAAKHHIRLTLNRNDHREMRKLRNLDHSNVNKFLGLCVDTSVYMSIWKYCSRGSLQDVFMKESITMDSFFMYSLMRDILQGLNYIHKSFLEFHGNLTSDNCLVDDRWQVKLSDYGLERLRMAERLPPKKLLWRAPELLRDDFVFGTKAGDVYSFAIICTEIMSRKPAYDLESRPESDEEIVYMVKRGGSVLCRPAITNVMDFNPAFVHLIRDCWSENVKERPAVDQIIKLMKSIVPNSSVNLMDHVFRMMENYADSLEQEVEARTKELESEKKKSDLLLYRMMPKQIAEKLKMGTSVEPESFESVTVFFSDVVSFTTLASRCTPLQVVDLLNRLYTNFDHIIDSHDVYKVETIGDGYLCVSGLPHRNGDRHVKEIADMSLAFIASLQSFRIPHIPSETVQIRVGMHTGSVVAGVVGLTMPRYCLFGDTVNTASRMESNSKPNQIHMSGDAHVAIQQFPGYITESRGDVIIKGKGVMETFWLLGKQDLSNGAYQRTKTLNVGVLIPKNNADLARETGFERSAGAIPVAIDAIRRDRVLDDYNFTFIITFDECDEKLAAGYAVDMIVDYKVDALIGPTCSTPAITVGILAAYYNIPAYFWGSVTSHSLADVNRFTTSTRTSSDSADLAEAFLTFMNEFHFDRFAFIYTMSAQNKCKYIGDDLKGAIESWSASDVTMSYAHRLDPASAEVRKTMQAAIQRARIFALCFDDDVTRRNFFLTVHDMGLDTDEYLFVMLDMRAYGFGQAAVAKTKAYVDSTGTVPFYIDQSDNPDGRDKDAMNAARMALMIDDADSAAATGEISEFNKMVIDKVRGWPFYCTTCNQSNSAASYSRQLYDAMYVYAAMLNKTVSENPKNYRNGTAVMRNSNVTFHGVSGETIANKDRKREGVFVVLGMNGTDHIVKAKKREEEKLNDLWRIQYRDLIKHEPKRLGSPSPRSLASGQASNSTKSTVEGHAESEFFAVFYLHREPVMASKHQIRLILNANDHREMRKLRNLDHNNVNRFLGLCEDADEISMYMSIWKYCSRGSLQDVFMKESITMDSFFMYSLMRDILQGLNYIHNSVLELHGNMSSDNCLVDDRWQVKLSDYGLQRLRMAQRLPPKKLLWRAPELLRDDNIFGTKAGDVYSFAIICSEIMSRKPAYDLESRPESEEEIVYLVKRGGSVLCRPTITNVMDFNPAFIHLIRDCWSESARDRPAVDQIIKLMKSIIPNSNVNLMDHVLRMMENYADSLQHEVEIRTKELESEKKKSDFLLYRMMPKQIAEKLKLGTSVEPETFESVTVVFTDVVSFTTLASRCTPLQVVDLLNRLYTNFDHIIDSHDVYKVETIGDGYLCVSGLPHRNGDRHVKEIADMSLAFIASLQSFRIPHIPSETVQIRVGMHTGSVVAGVVGLTMPRYCLFGDTVNTASRMESNSKADQIHMSDASYHAIQQFPGYITESRGDVLIKGKGVMETFWLLGKVEAPNGTLRPTILNK</sequence>
<dbReference type="InterPro" id="IPR001245">
    <property type="entry name" value="Ser-Thr/Tyr_kinase_cat_dom"/>
</dbReference>
<keyword evidence="7" id="KW-0547">Nucleotide-binding</keyword>
<feature type="domain" description="Protein kinase" evidence="19">
    <location>
        <begin position="1599"/>
        <end position="1875"/>
    </location>
</feature>
<dbReference type="InterPro" id="IPR011009">
    <property type="entry name" value="Kinase-like_dom_sf"/>
</dbReference>
<dbReference type="Pfam" id="PF07701">
    <property type="entry name" value="HNOBA"/>
    <property type="match status" value="1"/>
</dbReference>
<dbReference type="InterPro" id="IPR000719">
    <property type="entry name" value="Prot_kinase_dom"/>
</dbReference>
<dbReference type="InterPro" id="IPR050401">
    <property type="entry name" value="Cyclic_nucleotide_synthase"/>
</dbReference>
<dbReference type="CDD" id="cd07302">
    <property type="entry name" value="CHD"/>
    <property type="match status" value="2"/>
</dbReference>
<keyword evidence="14 16" id="KW-0141">cGMP biosynthesis</keyword>
<dbReference type="GO" id="GO:0004672">
    <property type="term" value="F:protein kinase activity"/>
    <property type="evidence" value="ECO:0007669"/>
    <property type="project" value="InterPro"/>
</dbReference>
<feature type="domain" description="Guanylate cyclase" evidence="20">
    <location>
        <begin position="976"/>
        <end position="1106"/>
    </location>
</feature>
<feature type="transmembrane region" description="Helical" evidence="18">
    <location>
        <begin position="578"/>
        <end position="602"/>
    </location>
</feature>
<dbReference type="GO" id="GO:0005886">
    <property type="term" value="C:plasma membrane"/>
    <property type="evidence" value="ECO:0007669"/>
    <property type="project" value="UniProtKB-SubCell"/>
</dbReference>
<dbReference type="GO" id="GO:0007635">
    <property type="term" value="P:chemosensory behavior"/>
    <property type="evidence" value="ECO:0007669"/>
    <property type="project" value="UniProtKB-ARBA"/>
</dbReference>
<protein>
    <recommendedName>
        <fullName evidence="3 16">Guanylate cyclase</fullName>
        <ecNumber evidence="3 16">4.6.1.2</ecNumber>
    </recommendedName>
</protein>
<evidence type="ECO:0000256" key="13">
    <source>
        <dbReference type="ARBA" id="ARBA00023239"/>
    </source>
</evidence>
<dbReference type="GO" id="GO:0006935">
    <property type="term" value="P:chemotaxis"/>
    <property type="evidence" value="ECO:0007669"/>
    <property type="project" value="UniProtKB-ARBA"/>
</dbReference>
<evidence type="ECO:0000256" key="3">
    <source>
        <dbReference type="ARBA" id="ARBA00012202"/>
    </source>
</evidence>
<evidence type="ECO:0000256" key="8">
    <source>
        <dbReference type="ARBA" id="ARBA00022989"/>
    </source>
</evidence>
<dbReference type="EMBL" id="JAUCMV010000002">
    <property type="protein sequence ID" value="KAK0421347.1"/>
    <property type="molecule type" value="Genomic_DNA"/>
</dbReference>
<dbReference type="Pfam" id="PF01094">
    <property type="entry name" value="ANF_receptor"/>
    <property type="match status" value="2"/>
</dbReference>
<feature type="domain" description="Protein kinase" evidence="19">
    <location>
        <begin position="632"/>
        <end position="918"/>
    </location>
</feature>